<dbReference type="GO" id="GO:0008171">
    <property type="term" value="F:O-methyltransferase activity"/>
    <property type="evidence" value="ECO:0007669"/>
    <property type="project" value="InterPro"/>
</dbReference>
<reference evidence="5" key="1">
    <citation type="submission" date="2014-09" db="EMBL/GenBank/DDBJ databases">
        <authorList>
            <person name="Magalhaes I.L.F."/>
            <person name="Oliveira U."/>
            <person name="Santos F.R."/>
            <person name="Vidigal T.H.D.A."/>
            <person name="Brescovit A.D."/>
            <person name="Santos A.J."/>
        </authorList>
    </citation>
    <scope>NUCLEOTIDE SEQUENCE</scope>
    <source>
        <tissue evidence="5">Shoot tissue taken approximately 20 cm above the soil surface</tissue>
    </source>
</reference>
<keyword evidence="3" id="KW-0949">S-adenosyl-L-methionine</keyword>
<dbReference type="Gene3D" id="3.40.50.150">
    <property type="entry name" value="Vaccinia Virus protein VP39"/>
    <property type="match status" value="1"/>
</dbReference>
<keyword evidence="2" id="KW-0808">Transferase</keyword>
<evidence type="ECO:0000256" key="1">
    <source>
        <dbReference type="ARBA" id="ARBA00022603"/>
    </source>
</evidence>
<feature type="domain" description="O-methyltransferase C-terminal" evidence="4">
    <location>
        <begin position="2"/>
        <end position="101"/>
    </location>
</feature>
<organism evidence="5">
    <name type="scientific">Arundo donax</name>
    <name type="common">Giant reed</name>
    <name type="synonym">Donax arundinaceus</name>
    <dbReference type="NCBI Taxonomy" id="35708"/>
    <lineage>
        <taxon>Eukaryota</taxon>
        <taxon>Viridiplantae</taxon>
        <taxon>Streptophyta</taxon>
        <taxon>Embryophyta</taxon>
        <taxon>Tracheophyta</taxon>
        <taxon>Spermatophyta</taxon>
        <taxon>Magnoliopsida</taxon>
        <taxon>Liliopsida</taxon>
        <taxon>Poales</taxon>
        <taxon>Poaceae</taxon>
        <taxon>PACMAD clade</taxon>
        <taxon>Arundinoideae</taxon>
        <taxon>Arundineae</taxon>
        <taxon>Arundo</taxon>
    </lineage>
</organism>
<evidence type="ECO:0000259" key="4">
    <source>
        <dbReference type="Pfam" id="PF00891"/>
    </source>
</evidence>
<accession>A0A0A9ACM2</accession>
<dbReference type="InterPro" id="IPR029063">
    <property type="entry name" value="SAM-dependent_MTases_sf"/>
</dbReference>
<proteinExistence type="predicted"/>
<keyword evidence="1" id="KW-0489">Methyltransferase</keyword>
<name>A0A0A9ACM2_ARUDO</name>
<dbReference type="SUPFAM" id="SSF53335">
    <property type="entry name" value="S-adenosyl-L-methionine-dependent methyltransferases"/>
    <property type="match status" value="1"/>
</dbReference>
<reference evidence="5" key="2">
    <citation type="journal article" date="2015" name="Data Brief">
        <title>Shoot transcriptome of the giant reed, Arundo donax.</title>
        <authorList>
            <person name="Barrero R.A."/>
            <person name="Guerrero F.D."/>
            <person name="Moolhuijzen P."/>
            <person name="Goolsby J.A."/>
            <person name="Tidwell J."/>
            <person name="Bellgard S.E."/>
            <person name="Bellgard M.I."/>
        </authorList>
    </citation>
    <scope>NUCLEOTIDE SEQUENCE</scope>
    <source>
        <tissue evidence="5">Shoot tissue taken approximately 20 cm above the soil surface</tissue>
    </source>
</reference>
<dbReference type="PANTHER" id="PTHR11746">
    <property type="entry name" value="O-METHYLTRANSFERASE"/>
    <property type="match status" value="1"/>
</dbReference>
<dbReference type="InterPro" id="IPR016461">
    <property type="entry name" value="COMT-like"/>
</dbReference>
<dbReference type="InterPro" id="IPR001077">
    <property type="entry name" value="COMT_C"/>
</dbReference>
<protein>
    <recommendedName>
        <fullName evidence="4">O-methyltransferase C-terminal domain-containing protein</fullName>
    </recommendedName>
</protein>
<sequence length="120" mass="13695">MVEFVAGDMMEFIPPADVVLLKFVLHNWSDEDCVKILKRSREAISTREPKGKVIIIDAVLGSQSKKTLEAQLLLDLCMMVVTTGKQREEENWHRIFLDAGFTRYKISPLIGSRSLIEVYP</sequence>
<evidence type="ECO:0000313" key="5">
    <source>
        <dbReference type="EMBL" id="JAD48871.1"/>
    </source>
</evidence>
<dbReference type="Pfam" id="PF00891">
    <property type="entry name" value="Methyltransf_2"/>
    <property type="match status" value="1"/>
</dbReference>
<dbReference type="PROSITE" id="PS51683">
    <property type="entry name" value="SAM_OMT_II"/>
    <property type="match status" value="1"/>
</dbReference>
<evidence type="ECO:0000256" key="2">
    <source>
        <dbReference type="ARBA" id="ARBA00022679"/>
    </source>
</evidence>
<dbReference type="AlphaFoldDB" id="A0A0A9ACM2"/>
<dbReference type="EMBL" id="GBRH01249024">
    <property type="protein sequence ID" value="JAD48871.1"/>
    <property type="molecule type" value="Transcribed_RNA"/>
</dbReference>
<evidence type="ECO:0000256" key="3">
    <source>
        <dbReference type="ARBA" id="ARBA00022691"/>
    </source>
</evidence>
<dbReference type="GO" id="GO:0032259">
    <property type="term" value="P:methylation"/>
    <property type="evidence" value="ECO:0007669"/>
    <property type="project" value="UniProtKB-KW"/>
</dbReference>